<dbReference type="PATRIC" id="fig|1359153.3.peg.258"/>
<accession>A0A0F3NFC0</accession>
<keyword evidence="1" id="KW-0472">Membrane</keyword>
<feature type="transmembrane region" description="Helical" evidence="1">
    <location>
        <begin position="25"/>
        <end position="42"/>
    </location>
</feature>
<keyword evidence="1" id="KW-0812">Transmembrane</keyword>
<dbReference type="EMBL" id="LANW01000001">
    <property type="protein sequence ID" value="KJV66768.1"/>
    <property type="molecule type" value="Genomic_DNA"/>
</dbReference>
<gene>
    <name evidence="2" type="ORF">APHNP_0250</name>
</gene>
<comment type="caution">
    <text evidence="2">The sequence shown here is derived from an EMBL/GenBank/DDBJ whole genome shotgun (WGS) entry which is preliminary data.</text>
</comment>
<dbReference type="Proteomes" id="UP000033385">
    <property type="component" value="Unassembled WGS sequence"/>
</dbReference>
<keyword evidence="1" id="KW-1133">Transmembrane helix</keyword>
<name>A0A0F3NFC0_ANAPH</name>
<organism evidence="2 3">
    <name type="scientific">Anaplasma phagocytophilum str. ApNP</name>
    <dbReference type="NCBI Taxonomy" id="1359153"/>
    <lineage>
        <taxon>Bacteria</taxon>
        <taxon>Pseudomonadati</taxon>
        <taxon>Pseudomonadota</taxon>
        <taxon>Alphaproteobacteria</taxon>
        <taxon>Rickettsiales</taxon>
        <taxon>Anaplasmataceae</taxon>
        <taxon>Anaplasma</taxon>
        <taxon>phagocytophilum group</taxon>
    </lineage>
</organism>
<dbReference type="AlphaFoldDB" id="A0A0F3NFC0"/>
<evidence type="ECO:0000313" key="2">
    <source>
        <dbReference type="EMBL" id="KJV66768.1"/>
    </source>
</evidence>
<evidence type="ECO:0000256" key="1">
    <source>
        <dbReference type="SAM" id="Phobius"/>
    </source>
</evidence>
<proteinExistence type="predicted"/>
<reference evidence="2 3" key="1">
    <citation type="submission" date="2015-01" db="EMBL/GenBank/DDBJ databases">
        <title>Genome Sequencing of Rickettsiales.</title>
        <authorList>
            <person name="Daugherty S.C."/>
            <person name="Su Q."/>
            <person name="Abolude K."/>
            <person name="Beier-Sexton M."/>
            <person name="Carlyon J.A."/>
            <person name="Carter R."/>
            <person name="Day N.P."/>
            <person name="Dumler S.J."/>
            <person name="Dyachenko V."/>
            <person name="Godinez A."/>
            <person name="Kurtti T.J."/>
            <person name="Lichay M."/>
            <person name="Mullins K.E."/>
            <person name="Ott S."/>
            <person name="Pappas-Brown V."/>
            <person name="Paris D.H."/>
            <person name="Patel P."/>
            <person name="Richards A.L."/>
            <person name="Sadzewicz L."/>
            <person name="Sears K."/>
            <person name="Seidman D."/>
            <person name="Sengamalay N."/>
            <person name="Stenos J."/>
            <person name="Tallon L.J."/>
            <person name="Vincent G."/>
            <person name="Fraser C.M."/>
            <person name="Munderloh U."/>
            <person name="Dunning-Hotopp J.C."/>
        </authorList>
    </citation>
    <scope>NUCLEOTIDE SEQUENCE [LARGE SCALE GENOMIC DNA]</scope>
    <source>
        <strain evidence="2 3">ApNP</strain>
    </source>
</reference>
<sequence>MSTFQNVLNHGDDSKQHNTLRMRSAVYYMLLCATTRFITLLLG</sequence>
<protein>
    <submittedName>
        <fullName evidence="2">Uncharacterized protein</fullName>
    </submittedName>
</protein>
<evidence type="ECO:0000313" key="3">
    <source>
        <dbReference type="Proteomes" id="UP000033385"/>
    </source>
</evidence>